<evidence type="ECO:0000256" key="1">
    <source>
        <dbReference type="SAM" id="MobiDB-lite"/>
    </source>
</evidence>
<proteinExistence type="predicted"/>
<reference evidence="2" key="1">
    <citation type="submission" date="2021-05" db="EMBL/GenBank/DDBJ databases">
        <authorList>
            <person name="Alioto T."/>
            <person name="Alioto T."/>
            <person name="Gomez Garrido J."/>
        </authorList>
    </citation>
    <scope>NUCLEOTIDE SEQUENCE</scope>
</reference>
<feature type="compositionally biased region" description="Basic and acidic residues" evidence="1">
    <location>
        <begin position="119"/>
        <end position="176"/>
    </location>
</feature>
<dbReference type="AlphaFoldDB" id="A0A8D8T5X4"/>
<organism evidence="2">
    <name type="scientific">Cacopsylla melanoneura</name>
    <dbReference type="NCBI Taxonomy" id="428564"/>
    <lineage>
        <taxon>Eukaryota</taxon>
        <taxon>Metazoa</taxon>
        <taxon>Ecdysozoa</taxon>
        <taxon>Arthropoda</taxon>
        <taxon>Hexapoda</taxon>
        <taxon>Insecta</taxon>
        <taxon>Pterygota</taxon>
        <taxon>Neoptera</taxon>
        <taxon>Paraneoptera</taxon>
        <taxon>Hemiptera</taxon>
        <taxon>Sternorrhyncha</taxon>
        <taxon>Psylloidea</taxon>
        <taxon>Psyllidae</taxon>
        <taxon>Psyllinae</taxon>
        <taxon>Cacopsylla</taxon>
    </lineage>
</organism>
<name>A0A8D8T5X4_9HEMI</name>
<protein>
    <submittedName>
        <fullName evidence="2">Uncharacterized protein</fullName>
    </submittedName>
</protein>
<feature type="region of interest" description="Disordered" evidence="1">
    <location>
        <begin position="119"/>
        <end position="187"/>
    </location>
</feature>
<feature type="region of interest" description="Disordered" evidence="1">
    <location>
        <begin position="1"/>
        <end position="29"/>
    </location>
</feature>
<accession>A0A8D8T5X4</accession>
<dbReference type="EMBL" id="HBUF01259746">
    <property type="protein sequence ID" value="CAG6682566.1"/>
    <property type="molecule type" value="Transcribed_RNA"/>
</dbReference>
<sequence>MSLDILQPRPSKMRTMPLKTNPKNNQKQLSNQLMRRKRNKIYLILFVNKDKMATSWSGGVLCLLQLMRKKGIESFSRCLQIKNKMSNLITSKDKDLLFIKGVLCLLQLMRERYRQTEIDRQRETERERVRRSREREERDKRERGERDREREERQRGEPERGETEREREVVEKIMHKETKRQRSFSFN</sequence>
<evidence type="ECO:0000313" key="2">
    <source>
        <dbReference type="EMBL" id="CAG6682566.1"/>
    </source>
</evidence>
<feature type="compositionally biased region" description="Basic residues" evidence="1">
    <location>
        <begin position="177"/>
        <end position="187"/>
    </location>
</feature>